<reference evidence="2" key="1">
    <citation type="journal article" date="2020" name="New Phytol.">
        <title>Comparative genomics reveals dynamic genome evolution in host specialist ectomycorrhizal fungi.</title>
        <authorList>
            <person name="Lofgren L.A."/>
            <person name="Nguyen N.H."/>
            <person name="Vilgalys R."/>
            <person name="Ruytinx J."/>
            <person name="Liao H.L."/>
            <person name="Branco S."/>
            <person name="Kuo A."/>
            <person name="LaButti K."/>
            <person name="Lipzen A."/>
            <person name="Andreopoulos W."/>
            <person name="Pangilinan J."/>
            <person name="Riley R."/>
            <person name="Hundley H."/>
            <person name="Na H."/>
            <person name="Barry K."/>
            <person name="Grigoriev I.V."/>
            <person name="Stajich J.E."/>
            <person name="Kennedy P.G."/>
        </authorList>
    </citation>
    <scope>NUCLEOTIDE SEQUENCE</scope>
    <source>
        <strain evidence="2">FC423</strain>
    </source>
</reference>
<evidence type="ECO:0008006" key="4">
    <source>
        <dbReference type="Google" id="ProtNLM"/>
    </source>
</evidence>
<feature type="region of interest" description="Disordered" evidence="1">
    <location>
        <begin position="235"/>
        <end position="275"/>
    </location>
</feature>
<sequence>MSTRYMLMMPSAFSASYDSLQMSLDSGTILSCSQPGIHTEAIANTVSEDAQELFYPEDVAAIQAEWARACEEDEYLKAYHWSSASLPDVSNTQMSFPTLNQFTAPVAGLPQLPPFDPSQHYSPQPSYVPQASLEVPAWSQYGYDGGSYANGPNFAQNYFPTVVDLELWAAGDPRAYGPRPPFFQEQNAHLQAGVSIPSTTDYTGNAYASAAMDTMSDTETFLPSASDSDATMYLSDDNNLQPSSSAPNGQICAKRPKRKTRHTVQSEEDGSSLSPVLTTRKRRCLDDDDEEIREGKFGFYRLADATAVVMGMPVHDPKPVDISSRRTHDAHGNLLRTRRFGAMELDDSYSKRSVKITNELPAGMTCVRACGWTDQPCGLFVEMNKARVAYHLLHWHGVKSTDTAACKFEDCSRSEAMLSLGRHVESVHYTTSCECPYCGKRWSRSDSLDRHQATCGPLLESKDRVKRGRRKFTLQDPKKLVYGYIVPARNAT</sequence>
<proteinExistence type="predicted"/>
<dbReference type="Gene3D" id="3.30.160.60">
    <property type="entry name" value="Classic Zinc Finger"/>
    <property type="match status" value="1"/>
</dbReference>
<feature type="compositionally biased region" description="Polar residues" evidence="1">
    <location>
        <begin position="236"/>
        <end position="248"/>
    </location>
</feature>
<dbReference type="Proteomes" id="UP000823399">
    <property type="component" value="Unassembled WGS sequence"/>
</dbReference>
<organism evidence="2 3">
    <name type="scientific">Suillus discolor</name>
    <dbReference type="NCBI Taxonomy" id="1912936"/>
    <lineage>
        <taxon>Eukaryota</taxon>
        <taxon>Fungi</taxon>
        <taxon>Dikarya</taxon>
        <taxon>Basidiomycota</taxon>
        <taxon>Agaricomycotina</taxon>
        <taxon>Agaricomycetes</taxon>
        <taxon>Agaricomycetidae</taxon>
        <taxon>Boletales</taxon>
        <taxon>Suillineae</taxon>
        <taxon>Suillaceae</taxon>
        <taxon>Suillus</taxon>
    </lineage>
</organism>
<comment type="caution">
    <text evidence="2">The sequence shown here is derived from an EMBL/GenBank/DDBJ whole genome shotgun (WGS) entry which is preliminary data.</text>
</comment>
<evidence type="ECO:0000256" key="1">
    <source>
        <dbReference type="SAM" id="MobiDB-lite"/>
    </source>
</evidence>
<dbReference type="GeneID" id="64705404"/>
<evidence type="ECO:0000313" key="3">
    <source>
        <dbReference type="Proteomes" id="UP000823399"/>
    </source>
</evidence>
<dbReference type="AlphaFoldDB" id="A0A9P7FBD0"/>
<gene>
    <name evidence="2" type="ORF">F5147DRAFT_794615</name>
</gene>
<evidence type="ECO:0000313" key="2">
    <source>
        <dbReference type="EMBL" id="KAG2110935.1"/>
    </source>
</evidence>
<name>A0A9P7FBD0_9AGAM</name>
<dbReference type="RefSeq" id="XP_041294409.1">
    <property type="nucleotide sequence ID" value="XM_041443145.1"/>
</dbReference>
<dbReference type="OrthoDB" id="6910977at2759"/>
<dbReference type="EMBL" id="JABBWM010000019">
    <property type="protein sequence ID" value="KAG2110935.1"/>
    <property type="molecule type" value="Genomic_DNA"/>
</dbReference>
<accession>A0A9P7FBD0</accession>
<protein>
    <recommendedName>
        <fullName evidence="4">C2H2-type domain-containing protein</fullName>
    </recommendedName>
</protein>
<keyword evidence="3" id="KW-1185">Reference proteome</keyword>